<dbReference type="InterPro" id="IPR032567">
    <property type="entry name" value="RTL1-rel"/>
</dbReference>
<gene>
    <name evidence="2" type="ORF">D9758_010384</name>
</gene>
<feature type="region of interest" description="Disordered" evidence="1">
    <location>
        <begin position="109"/>
        <end position="209"/>
    </location>
</feature>
<feature type="compositionally biased region" description="Basic and acidic residues" evidence="1">
    <location>
        <begin position="199"/>
        <end position="209"/>
    </location>
</feature>
<protein>
    <recommendedName>
        <fullName evidence="4">Retrotransposon gag domain-containing protein</fullName>
    </recommendedName>
</protein>
<evidence type="ECO:0000313" key="3">
    <source>
        <dbReference type="Proteomes" id="UP000559256"/>
    </source>
</evidence>
<feature type="compositionally biased region" description="Pro residues" evidence="1">
    <location>
        <begin position="168"/>
        <end position="179"/>
    </location>
</feature>
<comment type="caution">
    <text evidence="2">The sequence shown here is derived from an EMBL/GenBank/DDBJ whole genome shotgun (WGS) entry which is preliminary data.</text>
</comment>
<dbReference type="InterPro" id="IPR021109">
    <property type="entry name" value="Peptidase_aspartic_dom_sf"/>
</dbReference>
<dbReference type="PANTHER" id="PTHR15503">
    <property type="entry name" value="LDOC1 RELATED"/>
    <property type="match status" value="1"/>
</dbReference>
<keyword evidence="3" id="KW-1185">Reference proteome</keyword>
<dbReference type="OrthoDB" id="128646at2759"/>
<feature type="compositionally biased region" description="Polar residues" evidence="1">
    <location>
        <begin position="116"/>
        <end position="127"/>
    </location>
</feature>
<organism evidence="2 3">
    <name type="scientific">Tetrapyrgos nigripes</name>
    <dbReference type="NCBI Taxonomy" id="182062"/>
    <lineage>
        <taxon>Eukaryota</taxon>
        <taxon>Fungi</taxon>
        <taxon>Dikarya</taxon>
        <taxon>Basidiomycota</taxon>
        <taxon>Agaricomycotina</taxon>
        <taxon>Agaricomycetes</taxon>
        <taxon>Agaricomycetidae</taxon>
        <taxon>Agaricales</taxon>
        <taxon>Marasmiineae</taxon>
        <taxon>Marasmiaceae</taxon>
        <taxon>Tetrapyrgos</taxon>
    </lineage>
</organism>
<feature type="compositionally biased region" description="Pro residues" evidence="1">
    <location>
        <begin position="130"/>
        <end position="155"/>
    </location>
</feature>
<reference evidence="2 3" key="1">
    <citation type="journal article" date="2020" name="ISME J.">
        <title>Uncovering the hidden diversity of litter-decomposition mechanisms in mushroom-forming fungi.</title>
        <authorList>
            <person name="Floudas D."/>
            <person name="Bentzer J."/>
            <person name="Ahren D."/>
            <person name="Johansson T."/>
            <person name="Persson P."/>
            <person name="Tunlid A."/>
        </authorList>
    </citation>
    <scope>NUCLEOTIDE SEQUENCE [LARGE SCALE GENOMIC DNA]</scope>
    <source>
        <strain evidence="2 3">CBS 291.85</strain>
    </source>
</reference>
<dbReference type="PANTHER" id="PTHR15503:SF22">
    <property type="entry name" value="TRANSPOSON TY3-I GAG POLYPROTEIN"/>
    <property type="match status" value="1"/>
</dbReference>
<dbReference type="Gene3D" id="2.40.70.10">
    <property type="entry name" value="Acid Proteases"/>
    <property type="match status" value="1"/>
</dbReference>
<evidence type="ECO:0000313" key="2">
    <source>
        <dbReference type="EMBL" id="KAF5350765.1"/>
    </source>
</evidence>
<evidence type="ECO:0000256" key="1">
    <source>
        <dbReference type="SAM" id="MobiDB-lite"/>
    </source>
</evidence>
<dbReference type="Proteomes" id="UP000559256">
    <property type="component" value="Unassembled WGS sequence"/>
</dbReference>
<sequence>MNLKEDFDTGETVVQIKGPLFFRENIDYSPSSPSPEYDLNLHCANRPHIFHPASNQDACYIPENGDDPWVPCTTQLCLNRYNTQRLTNVELLSWLHVITQLQELAIQKAHQKPKTKSGQGTPTPTNQPSEPDPVPETPPNNPPEPNDPTSPPSSPTIPSAKGPSVAPHRPPTPPSPNPSDPNDSVMADTPPIGSNGTSERGRKPDAFNGERSEAKRWLALFNNYLRMNKGKYPTEESQVSLFLSFFTGEKGGDWATQRLIERDEDEEDEDLASTPDKWRWITLKQIRDRFKKDFKALALKDVARTKIKFARMKGTDISSYNSIFDTYGEESEFGEAALLEFCQDGLPPKLREAVGRTYPKWDDFEDYKERAVELHLEWLKERERQGRWKTTSTSKSSPGPSQGRTVASVNALMNMGPAQASSSRNTIKDISDMVNRVKGLEGEEKEQATIPSITLKTELIGKVTGRKIDANALIDSGAEGIIINGQFAQKHQLTLLPIKNPFPVRNVDGSENTMGWVREYTIQNLRIYSRDSEAYHEEKAEFYVTDIGDHTIQNLRIYSRDSEAYHEEKAEFYVTDIGDHDIILGTDWLEEHNPDIDWSDSRVEPSQLTFSLSLFLSLPLLIKSIVL</sequence>
<feature type="compositionally biased region" description="Low complexity" evidence="1">
    <location>
        <begin position="156"/>
        <end position="167"/>
    </location>
</feature>
<dbReference type="EMBL" id="JAACJM010000073">
    <property type="protein sequence ID" value="KAF5350765.1"/>
    <property type="molecule type" value="Genomic_DNA"/>
</dbReference>
<proteinExistence type="predicted"/>
<dbReference type="CDD" id="cd00303">
    <property type="entry name" value="retropepsin_like"/>
    <property type="match status" value="1"/>
</dbReference>
<feature type="region of interest" description="Disordered" evidence="1">
    <location>
        <begin position="385"/>
        <end position="404"/>
    </location>
</feature>
<accession>A0A8H5CZC5</accession>
<dbReference type="AlphaFoldDB" id="A0A8H5CZC5"/>
<evidence type="ECO:0008006" key="4">
    <source>
        <dbReference type="Google" id="ProtNLM"/>
    </source>
</evidence>
<name>A0A8H5CZC5_9AGAR</name>